<evidence type="ECO:0000259" key="2">
    <source>
        <dbReference type="Pfam" id="PF13559"/>
    </source>
</evidence>
<feature type="domain" description="Protein-glutamine gamma-glutamyltransferase-like C-terminal" evidence="2">
    <location>
        <begin position="130"/>
        <end position="190"/>
    </location>
</feature>
<feature type="transmembrane region" description="Helical" evidence="1">
    <location>
        <begin position="61"/>
        <end position="82"/>
    </location>
</feature>
<keyword evidence="1" id="KW-0472">Membrane</keyword>
<gene>
    <name evidence="3" type="ORF">JD108_09325</name>
</gene>
<organism evidence="3 4">
    <name type="scientific">Brevibacillus composti</name>
    <dbReference type="NCBI Taxonomy" id="2796470"/>
    <lineage>
        <taxon>Bacteria</taxon>
        <taxon>Bacillati</taxon>
        <taxon>Bacillota</taxon>
        <taxon>Bacilli</taxon>
        <taxon>Bacillales</taxon>
        <taxon>Paenibacillaceae</taxon>
        <taxon>Brevibacillus</taxon>
    </lineage>
</organism>
<sequence length="211" mass="24873">MIDPGQLADDREKLREILAREEFREIEEPGESWLDIAWEKILDALGDLLQKAEVSPGTASVLSWVIVLAAAAGAAALLYIGVRRMVRTSRSDEQLLTYEEVTRTHADYLRLAREKGNQGEWREGLRCSFLALLSYMQERSWIRIETWKTNWEYAEEIYDRQPEWEPFFRKHARLYEQAWYGRAELEPAVFWEAVTEMERRLDGEGLHEQRH</sequence>
<dbReference type="RefSeq" id="WP_198829547.1">
    <property type="nucleotide sequence ID" value="NZ_CP066308.1"/>
</dbReference>
<keyword evidence="1" id="KW-1133">Transmembrane helix</keyword>
<evidence type="ECO:0000313" key="3">
    <source>
        <dbReference type="EMBL" id="QQE76038.1"/>
    </source>
</evidence>
<dbReference type="Pfam" id="PF13559">
    <property type="entry name" value="DUF4129"/>
    <property type="match status" value="1"/>
</dbReference>
<proteinExistence type="predicted"/>
<dbReference type="Proteomes" id="UP000595847">
    <property type="component" value="Chromosome"/>
</dbReference>
<keyword evidence="1" id="KW-0812">Transmembrane</keyword>
<evidence type="ECO:0000256" key="1">
    <source>
        <dbReference type="SAM" id="Phobius"/>
    </source>
</evidence>
<dbReference type="InterPro" id="IPR025403">
    <property type="entry name" value="TgpA-like_C"/>
</dbReference>
<accession>A0A7T5ENT8</accession>
<dbReference type="AlphaFoldDB" id="A0A7T5ENT8"/>
<reference evidence="3 4" key="1">
    <citation type="submission" date="2020-12" db="EMBL/GenBank/DDBJ databases">
        <title>strain FJAT-54423T represents a novel species of the genus Brevibacillus.</title>
        <authorList>
            <person name="Tang R."/>
        </authorList>
    </citation>
    <scope>NUCLEOTIDE SEQUENCE [LARGE SCALE GENOMIC DNA]</scope>
    <source>
        <strain evidence="3 4">FJAT-54423</strain>
    </source>
</reference>
<dbReference type="EMBL" id="CP066308">
    <property type="protein sequence ID" value="QQE76038.1"/>
    <property type="molecule type" value="Genomic_DNA"/>
</dbReference>
<dbReference type="KEGG" id="bcop:JD108_09325"/>
<name>A0A7T5ENT8_9BACL</name>
<evidence type="ECO:0000313" key="4">
    <source>
        <dbReference type="Proteomes" id="UP000595847"/>
    </source>
</evidence>
<protein>
    <submittedName>
        <fullName evidence="3">DUF4129 domain-containing protein</fullName>
    </submittedName>
</protein>